<accession>A0AAV7TJB8</accession>
<dbReference type="EMBL" id="JANPWB010000006">
    <property type="protein sequence ID" value="KAJ1176707.1"/>
    <property type="molecule type" value="Genomic_DNA"/>
</dbReference>
<protein>
    <submittedName>
        <fullName evidence="1">Uncharacterized protein</fullName>
    </submittedName>
</protein>
<evidence type="ECO:0000313" key="1">
    <source>
        <dbReference type="EMBL" id="KAJ1176707.1"/>
    </source>
</evidence>
<gene>
    <name evidence="1" type="ORF">NDU88_001975</name>
</gene>
<keyword evidence="2" id="KW-1185">Reference proteome</keyword>
<name>A0AAV7TJB8_PLEWA</name>
<sequence>MRSVASTERGSAGIAVVLEGVFGDAMSLGSARASENCNRQECLPVDLPVGITAQKGGFCRTPELHRADERMMWQCGY</sequence>
<organism evidence="1 2">
    <name type="scientific">Pleurodeles waltl</name>
    <name type="common">Iberian ribbed newt</name>
    <dbReference type="NCBI Taxonomy" id="8319"/>
    <lineage>
        <taxon>Eukaryota</taxon>
        <taxon>Metazoa</taxon>
        <taxon>Chordata</taxon>
        <taxon>Craniata</taxon>
        <taxon>Vertebrata</taxon>
        <taxon>Euteleostomi</taxon>
        <taxon>Amphibia</taxon>
        <taxon>Batrachia</taxon>
        <taxon>Caudata</taxon>
        <taxon>Salamandroidea</taxon>
        <taxon>Salamandridae</taxon>
        <taxon>Pleurodelinae</taxon>
        <taxon>Pleurodeles</taxon>
    </lineage>
</organism>
<reference evidence="1" key="1">
    <citation type="journal article" date="2022" name="bioRxiv">
        <title>Sequencing and chromosome-scale assembly of the giantPleurodeles waltlgenome.</title>
        <authorList>
            <person name="Brown T."/>
            <person name="Elewa A."/>
            <person name="Iarovenko S."/>
            <person name="Subramanian E."/>
            <person name="Araus A.J."/>
            <person name="Petzold A."/>
            <person name="Susuki M."/>
            <person name="Suzuki K.-i.T."/>
            <person name="Hayashi T."/>
            <person name="Toyoda A."/>
            <person name="Oliveira C."/>
            <person name="Osipova E."/>
            <person name="Leigh N.D."/>
            <person name="Simon A."/>
            <person name="Yun M.H."/>
        </authorList>
    </citation>
    <scope>NUCLEOTIDE SEQUENCE</scope>
    <source>
        <strain evidence="1">20211129_DDA</strain>
        <tissue evidence="1">Liver</tissue>
    </source>
</reference>
<dbReference type="Proteomes" id="UP001066276">
    <property type="component" value="Chromosome 3_2"/>
</dbReference>
<comment type="caution">
    <text evidence="1">The sequence shown here is derived from an EMBL/GenBank/DDBJ whole genome shotgun (WGS) entry which is preliminary data.</text>
</comment>
<proteinExistence type="predicted"/>
<dbReference type="AlphaFoldDB" id="A0AAV7TJB8"/>
<evidence type="ECO:0000313" key="2">
    <source>
        <dbReference type="Proteomes" id="UP001066276"/>
    </source>
</evidence>